<sequence>MFRSLFCRLGANLRRTTATTINGGSFSSSSSTETRYFLFTLQNPDVLVINRASSMFCSCSATSNSFSSSSDSSFVVSFLINSCGLSESESLTVSKKIKFNPKYQPDLVVKLFQKYGFPKPQISKLITRRPVCLLSNPLKTLKPKLDFFKSRGLHGIELIVTDPIVLTWSLKDTIIPTFDILKSILRTDRNIIEFLKRTVSQMFSRNLAKTLVVNLERLRYEGVPQSYISKYLLERPIYIGDADKFEEAVEKVKEMGFDPLKTTFLVAIEGLTVSEASWYTKVDAYKRWGWSDNQIQKAFRQSPRCMMYSVKKITSVMDFLVNEMGYDSSSIEEAPMILNNSLKEGIIPRCSVVRILVSNGLIKEKLSPRVISRMTDKSFSDKFVKPYEHEAPELMMVFQGQLKR</sequence>
<name>A0A4Y7K4V4_PAPSO</name>
<evidence type="ECO:0000256" key="1">
    <source>
        <dbReference type="ARBA" id="ARBA00007692"/>
    </source>
</evidence>
<reference evidence="4 5" key="1">
    <citation type="journal article" date="2018" name="Science">
        <title>The opium poppy genome and morphinan production.</title>
        <authorList>
            <person name="Guo L."/>
            <person name="Winzer T."/>
            <person name="Yang X."/>
            <person name="Li Y."/>
            <person name="Ning Z."/>
            <person name="He Z."/>
            <person name="Teodor R."/>
            <person name="Lu Y."/>
            <person name="Bowser T.A."/>
            <person name="Graham I.A."/>
            <person name="Ye K."/>
        </authorList>
    </citation>
    <scope>NUCLEOTIDE SEQUENCE [LARGE SCALE GENOMIC DNA]</scope>
    <source>
        <strain evidence="5">cv. HN1</strain>
        <tissue evidence="4">Leaves</tissue>
    </source>
</reference>
<keyword evidence="2" id="KW-0804">Transcription</keyword>
<evidence type="ECO:0000256" key="3">
    <source>
        <dbReference type="ARBA" id="ARBA00022946"/>
    </source>
</evidence>
<dbReference type="SMART" id="SM00733">
    <property type="entry name" value="Mterf"/>
    <property type="match status" value="5"/>
</dbReference>
<dbReference type="OMA" id="CTHALIH"/>
<dbReference type="EMBL" id="CM010721">
    <property type="protein sequence ID" value="RZC68384.1"/>
    <property type="molecule type" value="Genomic_DNA"/>
</dbReference>
<keyword evidence="3" id="KW-0809">Transit peptide</keyword>
<evidence type="ECO:0000256" key="2">
    <source>
        <dbReference type="ARBA" id="ARBA00022472"/>
    </source>
</evidence>
<dbReference type="Gramene" id="RZC68384">
    <property type="protein sequence ID" value="RZC68384"/>
    <property type="gene ID" value="C5167_031639"/>
</dbReference>
<dbReference type="GO" id="GO:0006353">
    <property type="term" value="P:DNA-templated transcription termination"/>
    <property type="evidence" value="ECO:0007669"/>
    <property type="project" value="UniProtKB-KW"/>
</dbReference>
<dbReference type="Gene3D" id="1.25.70.10">
    <property type="entry name" value="Transcription termination factor 3, mitochondrial"/>
    <property type="match status" value="1"/>
</dbReference>
<dbReference type="Pfam" id="PF02536">
    <property type="entry name" value="mTERF"/>
    <property type="match status" value="2"/>
</dbReference>
<dbReference type="Proteomes" id="UP000316621">
    <property type="component" value="Chromosome 7"/>
</dbReference>
<dbReference type="GO" id="GO:0003676">
    <property type="term" value="F:nucleic acid binding"/>
    <property type="evidence" value="ECO:0007669"/>
    <property type="project" value="InterPro"/>
</dbReference>
<dbReference type="FunFam" id="1.25.70.10:FF:000001">
    <property type="entry name" value="Mitochondrial transcription termination factor-like"/>
    <property type="match status" value="1"/>
</dbReference>
<accession>A0A4Y7K4V4</accession>
<keyword evidence="5" id="KW-1185">Reference proteome</keyword>
<dbReference type="PANTHER" id="PTHR13068">
    <property type="entry name" value="CGI-12 PROTEIN-RELATED"/>
    <property type="match status" value="1"/>
</dbReference>
<gene>
    <name evidence="4" type="ORF">C5167_031639</name>
</gene>
<evidence type="ECO:0000313" key="4">
    <source>
        <dbReference type="EMBL" id="RZC68384.1"/>
    </source>
</evidence>
<protein>
    <submittedName>
        <fullName evidence="4">Uncharacterized protein</fullName>
    </submittedName>
</protein>
<organism evidence="4 5">
    <name type="scientific">Papaver somniferum</name>
    <name type="common">Opium poppy</name>
    <dbReference type="NCBI Taxonomy" id="3469"/>
    <lineage>
        <taxon>Eukaryota</taxon>
        <taxon>Viridiplantae</taxon>
        <taxon>Streptophyta</taxon>
        <taxon>Embryophyta</taxon>
        <taxon>Tracheophyta</taxon>
        <taxon>Spermatophyta</taxon>
        <taxon>Magnoliopsida</taxon>
        <taxon>Ranunculales</taxon>
        <taxon>Papaveraceae</taxon>
        <taxon>Papaveroideae</taxon>
        <taxon>Papaver</taxon>
    </lineage>
</organism>
<dbReference type="PANTHER" id="PTHR13068:SF133">
    <property type="entry name" value="MITOCHONDRIAL TRANSCRIPTION TERMINATION FACTOR FAMILY PROTEIN"/>
    <property type="match status" value="1"/>
</dbReference>
<proteinExistence type="inferred from homology"/>
<dbReference type="AlphaFoldDB" id="A0A4Y7K4V4"/>
<dbReference type="InterPro" id="IPR038538">
    <property type="entry name" value="MTERF_sf"/>
</dbReference>
<comment type="similarity">
    <text evidence="1">Belongs to the mTERF family.</text>
</comment>
<keyword evidence="2" id="KW-0805">Transcription regulation</keyword>
<keyword evidence="2" id="KW-0806">Transcription termination</keyword>
<evidence type="ECO:0000313" key="5">
    <source>
        <dbReference type="Proteomes" id="UP000316621"/>
    </source>
</evidence>
<dbReference type="InterPro" id="IPR003690">
    <property type="entry name" value="MTERF"/>
</dbReference>